<evidence type="ECO:0000313" key="3">
    <source>
        <dbReference type="EMBL" id="PZR81041.1"/>
    </source>
</evidence>
<comment type="caution">
    <text evidence="3">The sequence shown here is derived from an EMBL/GenBank/DDBJ whole genome shotgun (WGS) entry which is preliminary data.</text>
</comment>
<name>A0A2W6AT40_9BACT</name>
<evidence type="ECO:0000259" key="2">
    <source>
        <dbReference type="Pfam" id="PF02371"/>
    </source>
</evidence>
<dbReference type="InterPro" id="IPR047650">
    <property type="entry name" value="Transpos_IS110"/>
</dbReference>
<feature type="domain" description="Transposase IS116/IS110/IS902 C-terminal" evidence="2">
    <location>
        <begin position="215"/>
        <end position="291"/>
    </location>
</feature>
<organism evidence="3 4">
    <name type="scientific">Candidatus Aeolococcus gillhamiae</name>
    <dbReference type="NCBI Taxonomy" id="3127015"/>
    <lineage>
        <taxon>Bacteria</taxon>
        <taxon>Bacillati</taxon>
        <taxon>Candidatus Dormiibacterota</taxon>
        <taxon>Candidatus Dormibacteria</taxon>
        <taxon>Candidatus Aeolococcales</taxon>
        <taxon>Candidatus Aeolococcaceae</taxon>
        <taxon>Candidatus Aeolococcus</taxon>
    </lineage>
</organism>
<dbReference type="Proteomes" id="UP000248724">
    <property type="component" value="Unassembled WGS sequence"/>
</dbReference>
<protein>
    <submittedName>
        <fullName evidence="3">IS110 family transposase</fullName>
    </submittedName>
</protein>
<dbReference type="Pfam" id="PF02371">
    <property type="entry name" value="Transposase_20"/>
    <property type="match status" value="1"/>
</dbReference>
<dbReference type="InterPro" id="IPR003346">
    <property type="entry name" value="Transposase_20"/>
</dbReference>
<dbReference type="GO" id="GO:0003677">
    <property type="term" value="F:DNA binding"/>
    <property type="evidence" value="ECO:0007669"/>
    <property type="project" value="InterPro"/>
</dbReference>
<dbReference type="PANTHER" id="PTHR33055">
    <property type="entry name" value="TRANSPOSASE FOR INSERTION SEQUENCE ELEMENT IS1111A"/>
    <property type="match status" value="1"/>
</dbReference>
<proteinExistence type="predicted"/>
<dbReference type="GO" id="GO:0006313">
    <property type="term" value="P:DNA transposition"/>
    <property type="evidence" value="ECO:0007669"/>
    <property type="project" value="InterPro"/>
</dbReference>
<feature type="domain" description="Transposase IS110-like N-terminal" evidence="1">
    <location>
        <begin position="8"/>
        <end position="149"/>
    </location>
</feature>
<evidence type="ECO:0000313" key="4">
    <source>
        <dbReference type="Proteomes" id="UP000248724"/>
    </source>
</evidence>
<dbReference type="EMBL" id="QHBU01000125">
    <property type="protein sequence ID" value="PZR81041.1"/>
    <property type="molecule type" value="Genomic_DNA"/>
</dbReference>
<evidence type="ECO:0000259" key="1">
    <source>
        <dbReference type="Pfam" id="PF01548"/>
    </source>
</evidence>
<reference evidence="3 4" key="1">
    <citation type="journal article" date="2017" name="Nature">
        <title>Atmospheric trace gases support primary production in Antarctic desert surface soil.</title>
        <authorList>
            <person name="Ji M."/>
            <person name="Greening C."/>
            <person name="Vanwonterghem I."/>
            <person name="Carere C.R."/>
            <person name="Bay S.K."/>
            <person name="Steen J.A."/>
            <person name="Montgomery K."/>
            <person name="Lines T."/>
            <person name="Beardall J."/>
            <person name="van Dorst J."/>
            <person name="Snape I."/>
            <person name="Stott M.B."/>
            <person name="Hugenholtz P."/>
            <person name="Ferrari B.C."/>
        </authorList>
    </citation>
    <scope>NUCLEOTIDE SEQUENCE [LARGE SCALE GENOMIC DNA]</scope>
    <source>
        <strain evidence="3">RRmetagenome_bin12</strain>
    </source>
</reference>
<gene>
    <name evidence="3" type="ORF">DLM65_06810</name>
</gene>
<dbReference type="AlphaFoldDB" id="A0A2W6AT40"/>
<dbReference type="NCBIfam" id="NF033542">
    <property type="entry name" value="transpos_IS110"/>
    <property type="match status" value="1"/>
</dbReference>
<dbReference type="InterPro" id="IPR002525">
    <property type="entry name" value="Transp_IS110-like_N"/>
</dbReference>
<dbReference type="Pfam" id="PF01548">
    <property type="entry name" value="DEDD_Tnp_IS110"/>
    <property type="match status" value="1"/>
</dbReference>
<dbReference type="GO" id="GO:0004803">
    <property type="term" value="F:transposase activity"/>
    <property type="evidence" value="ECO:0007669"/>
    <property type="project" value="InterPro"/>
</dbReference>
<sequence length="339" mass="37426">MEDQREYVGIDLHRRRSVIVRMDADGMVLDTVRIENDPVALAAELAKAGPEPEVAMEATLGWYWAADVIAECGAGLHLAHPLGIKAFAYQRVKKDESDAKLLADLLRMGCLPESWIAPPEVRELREAVRYRHKIVEARANAKSQVHGVLGKAGVKVPVSDLFGVAGNALLDSVALDEMYLIRVESLRDLVALHNREIAMLDRVIAGRLDGHAGYEAIQAIPGVGKILAAVFVAEIGDVHRFDRPEQLASWAGMTPRHHESDTTVRRGRITKQGSRLVRWAAVEAAMRPRSYSWLKSDYHRIAARRGKKIAGVAVGRKILTLVFYGLRDGEVRCLADKAA</sequence>
<accession>A0A2W6AT40</accession>
<dbReference type="PANTHER" id="PTHR33055:SF13">
    <property type="entry name" value="TRANSPOSASE"/>
    <property type="match status" value="1"/>
</dbReference>